<proteinExistence type="predicted"/>
<name>A0AAX0YWV4_9GAMM</name>
<keyword evidence="2" id="KW-1185">Reference proteome</keyword>
<evidence type="ECO:0000313" key="2">
    <source>
        <dbReference type="Proteomes" id="UP000240728"/>
    </source>
</evidence>
<dbReference type="AlphaFoldDB" id="A0AAX0YWV4"/>
<protein>
    <submittedName>
        <fullName evidence="1">Uncharacterized protein</fullName>
    </submittedName>
</protein>
<evidence type="ECO:0000313" key="1">
    <source>
        <dbReference type="EMBL" id="PSX46097.1"/>
    </source>
</evidence>
<comment type="caution">
    <text evidence="1">The sequence shown here is derived from an EMBL/GenBank/DDBJ whole genome shotgun (WGS) entry which is preliminary data.</text>
</comment>
<gene>
    <name evidence="1" type="ORF">C0W53_03950</name>
</gene>
<accession>A0AAX0YWV4</accession>
<dbReference type="RefSeq" id="WP_045041222.1">
    <property type="nucleotide sequence ID" value="NZ_JZTB01000001.1"/>
</dbReference>
<dbReference type="EMBL" id="PYOZ01000002">
    <property type="protein sequence ID" value="PSX46097.1"/>
    <property type="molecule type" value="Genomic_DNA"/>
</dbReference>
<sequence length="91" mass="10021">MLTPEAKVDIRGADLHLGIGSDELVKSSTHLRVGIDLNSGELFNISYSSDWLEIMEWNAVHNSIKFTAAIQGSMFTGIPRIDKNLALLFSC</sequence>
<dbReference type="Proteomes" id="UP000240728">
    <property type="component" value="Unassembled WGS sequence"/>
</dbReference>
<reference evidence="1 2" key="1">
    <citation type="submission" date="2018-01" db="EMBL/GenBank/DDBJ databases">
        <title>Whole genome sequencing of Histamine producing bacteria.</title>
        <authorList>
            <person name="Butler K."/>
        </authorList>
    </citation>
    <scope>NUCLEOTIDE SEQUENCE [LARGE SCALE GENOMIC DNA]</scope>
    <source>
        <strain evidence="1 2">A1-4</strain>
    </source>
</reference>
<organism evidence="1 2">
    <name type="scientific">Photobacterium kishitanii</name>
    <dbReference type="NCBI Taxonomy" id="318456"/>
    <lineage>
        <taxon>Bacteria</taxon>
        <taxon>Pseudomonadati</taxon>
        <taxon>Pseudomonadota</taxon>
        <taxon>Gammaproteobacteria</taxon>
        <taxon>Vibrionales</taxon>
        <taxon>Vibrionaceae</taxon>
        <taxon>Photobacterium</taxon>
    </lineage>
</organism>